<dbReference type="RefSeq" id="WP_014192096.1">
    <property type="nucleotide sequence ID" value="NZ_FCNY02000030.1"/>
</dbReference>
<gene>
    <name evidence="3" type="ORF">AWB70_06939</name>
</gene>
<evidence type="ECO:0000256" key="2">
    <source>
        <dbReference type="SAM" id="SignalP"/>
    </source>
</evidence>
<feature type="chain" id="PRO_5011119763" evidence="2">
    <location>
        <begin position="23"/>
        <end position="108"/>
    </location>
</feature>
<dbReference type="Proteomes" id="UP000054740">
    <property type="component" value="Unassembled WGS sequence"/>
</dbReference>
<accession>A0A158JKN1</accession>
<evidence type="ECO:0000256" key="1">
    <source>
        <dbReference type="SAM" id="MobiDB-lite"/>
    </source>
</evidence>
<sequence>MKHALCKALLPLALVASAAAHASDLADAASAELALSGSGSSGRLLAQENGYAGNPAGSARLRPSARTADSRSMTTPKSAAAILYPPPPGFKTPKTNPARARDIYKSPY</sequence>
<dbReference type="AlphaFoldDB" id="A0A158JKN1"/>
<evidence type="ECO:0000313" key="3">
    <source>
        <dbReference type="EMBL" id="SAL69436.1"/>
    </source>
</evidence>
<name>A0A158JKN1_CABCO</name>
<protein>
    <submittedName>
        <fullName evidence="3">Uncharacterized protein</fullName>
    </submittedName>
</protein>
<evidence type="ECO:0000313" key="4">
    <source>
        <dbReference type="Proteomes" id="UP000054740"/>
    </source>
</evidence>
<feature type="region of interest" description="Disordered" evidence="1">
    <location>
        <begin position="44"/>
        <end position="108"/>
    </location>
</feature>
<organism evidence="3 4">
    <name type="scientific">Caballeronia cordobensis</name>
    <name type="common">Burkholderia cordobensis</name>
    <dbReference type="NCBI Taxonomy" id="1353886"/>
    <lineage>
        <taxon>Bacteria</taxon>
        <taxon>Pseudomonadati</taxon>
        <taxon>Pseudomonadota</taxon>
        <taxon>Betaproteobacteria</taxon>
        <taxon>Burkholderiales</taxon>
        <taxon>Burkholderiaceae</taxon>
        <taxon>Caballeronia</taxon>
    </lineage>
</organism>
<keyword evidence="4" id="KW-1185">Reference proteome</keyword>
<keyword evidence="2" id="KW-0732">Signal</keyword>
<dbReference type="EMBL" id="FCNY02000030">
    <property type="protein sequence ID" value="SAL69436.1"/>
    <property type="molecule type" value="Genomic_DNA"/>
</dbReference>
<feature type="signal peptide" evidence="2">
    <location>
        <begin position="1"/>
        <end position="22"/>
    </location>
</feature>
<reference evidence="4" key="1">
    <citation type="submission" date="2016-01" db="EMBL/GenBank/DDBJ databases">
        <authorList>
            <person name="Peeters C."/>
        </authorList>
    </citation>
    <scope>NUCLEOTIDE SEQUENCE [LARGE SCALE GENOMIC DNA]</scope>
</reference>
<feature type="compositionally biased region" description="Basic and acidic residues" evidence="1">
    <location>
        <begin position="99"/>
        <end position="108"/>
    </location>
</feature>
<proteinExistence type="predicted"/>